<feature type="transmembrane region" description="Helical" evidence="2">
    <location>
        <begin position="69"/>
        <end position="90"/>
    </location>
</feature>
<dbReference type="RefSeq" id="WP_345401610.1">
    <property type="nucleotide sequence ID" value="NZ_BAABLA010000106.1"/>
</dbReference>
<keyword evidence="2" id="KW-0812">Transmembrane</keyword>
<evidence type="ECO:0000259" key="3">
    <source>
        <dbReference type="PROSITE" id="PS51782"/>
    </source>
</evidence>
<dbReference type="InterPro" id="IPR005158">
    <property type="entry name" value="BTAD"/>
</dbReference>
<evidence type="ECO:0000313" key="5">
    <source>
        <dbReference type="Proteomes" id="UP001596337"/>
    </source>
</evidence>
<protein>
    <submittedName>
        <fullName evidence="4">LysM peptidoglycan-binding domain-containing protein</fullName>
    </submittedName>
</protein>
<comment type="caution">
    <text evidence="4">The sequence shown here is derived from an EMBL/GenBank/DDBJ whole genome shotgun (WGS) entry which is preliminary data.</text>
</comment>
<dbReference type="SUPFAM" id="SSF46894">
    <property type="entry name" value="C-terminal effector domain of the bipartite response regulators"/>
    <property type="match status" value="1"/>
</dbReference>
<evidence type="ECO:0000313" key="4">
    <source>
        <dbReference type="EMBL" id="MFC6870913.1"/>
    </source>
</evidence>
<feature type="compositionally biased region" description="Pro residues" evidence="1">
    <location>
        <begin position="337"/>
        <end position="361"/>
    </location>
</feature>
<dbReference type="EMBL" id="JBHSXX010000001">
    <property type="protein sequence ID" value="MFC6870913.1"/>
    <property type="molecule type" value="Genomic_DNA"/>
</dbReference>
<dbReference type="InterPro" id="IPR016032">
    <property type="entry name" value="Sig_transdc_resp-reg_C-effctor"/>
</dbReference>
<dbReference type="Pfam" id="PF01476">
    <property type="entry name" value="LysM"/>
    <property type="match status" value="1"/>
</dbReference>
<dbReference type="InterPro" id="IPR011990">
    <property type="entry name" value="TPR-like_helical_dom_sf"/>
</dbReference>
<dbReference type="CDD" id="cd00118">
    <property type="entry name" value="LysM"/>
    <property type="match status" value="1"/>
</dbReference>
<feature type="transmembrane region" description="Helical" evidence="2">
    <location>
        <begin position="380"/>
        <end position="401"/>
    </location>
</feature>
<dbReference type="Gene3D" id="3.10.350.10">
    <property type="entry name" value="LysM domain"/>
    <property type="match status" value="2"/>
</dbReference>
<dbReference type="InterPro" id="IPR036779">
    <property type="entry name" value="LysM_dom_sf"/>
</dbReference>
<dbReference type="SUPFAM" id="SSF48452">
    <property type="entry name" value="TPR-like"/>
    <property type="match status" value="1"/>
</dbReference>
<feature type="domain" description="LysM" evidence="3">
    <location>
        <begin position="247"/>
        <end position="303"/>
    </location>
</feature>
<name>A0ABW2C6X6_9PSEU</name>
<dbReference type="PROSITE" id="PS51782">
    <property type="entry name" value="LYSM"/>
    <property type="match status" value="1"/>
</dbReference>
<proteinExistence type="predicted"/>
<dbReference type="InterPro" id="IPR051677">
    <property type="entry name" value="AfsR-DnrI-RedD_regulator"/>
</dbReference>
<keyword evidence="2" id="KW-1133">Transmembrane helix</keyword>
<evidence type="ECO:0000256" key="2">
    <source>
        <dbReference type="SAM" id="Phobius"/>
    </source>
</evidence>
<dbReference type="Gene3D" id="1.10.10.10">
    <property type="entry name" value="Winged helix-like DNA-binding domain superfamily/Winged helix DNA-binding domain"/>
    <property type="match status" value="1"/>
</dbReference>
<organism evidence="4 5">
    <name type="scientific">Haloechinothrix salitolerans</name>
    <dbReference type="NCBI Taxonomy" id="926830"/>
    <lineage>
        <taxon>Bacteria</taxon>
        <taxon>Bacillati</taxon>
        <taxon>Actinomycetota</taxon>
        <taxon>Actinomycetes</taxon>
        <taxon>Pseudonocardiales</taxon>
        <taxon>Pseudonocardiaceae</taxon>
        <taxon>Haloechinothrix</taxon>
    </lineage>
</organism>
<dbReference type="InterPro" id="IPR018392">
    <property type="entry name" value="LysM"/>
</dbReference>
<keyword evidence="5" id="KW-1185">Reference proteome</keyword>
<feature type="region of interest" description="Disordered" evidence="1">
    <location>
        <begin position="684"/>
        <end position="733"/>
    </location>
</feature>
<feature type="compositionally biased region" description="Pro residues" evidence="1">
    <location>
        <begin position="689"/>
        <end position="716"/>
    </location>
</feature>
<evidence type="ECO:0000256" key="1">
    <source>
        <dbReference type="SAM" id="MobiDB-lite"/>
    </source>
</evidence>
<dbReference type="Proteomes" id="UP001596337">
    <property type="component" value="Unassembled WGS sequence"/>
</dbReference>
<gene>
    <name evidence="4" type="ORF">ACFQGD_27685</name>
</gene>
<keyword evidence="2" id="KW-0472">Membrane</keyword>
<dbReference type="SMART" id="SM01043">
    <property type="entry name" value="BTAD"/>
    <property type="match status" value="1"/>
</dbReference>
<reference evidence="5" key="1">
    <citation type="journal article" date="2019" name="Int. J. Syst. Evol. Microbiol.">
        <title>The Global Catalogue of Microorganisms (GCM) 10K type strain sequencing project: providing services to taxonomists for standard genome sequencing and annotation.</title>
        <authorList>
            <consortium name="The Broad Institute Genomics Platform"/>
            <consortium name="The Broad Institute Genome Sequencing Center for Infectious Disease"/>
            <person name="Wu L."/>
            <person name="Ma J."/>
        </authorList>
    </citation>
    <scope>NUCLEOTIDE SEQUENCE [LARGE SCALE GENOMIC DNA]</scope>
    <source>
        <strain evidence="5">KCTC 32255</strain>
    </source>
</reference>
<accession>A0ABW2C6X6</accession>
<sequence length="983" mass="106403">MTRRILTGIGALIALALITFGLPTALLVLGGDPRDLLPHDWPAADRVAPWAWYRLRDAWNTGALVFDGLLLIGWLAWLTLVGLIAFELVIQLRYGVAYARRRAAGLGPRYWISSLVSSILLLGSAAEPGTEPPALAEIVSSAPQHPTDVEFASHTLERATPGGIDMAEPDTPTTRCPTITTVAGDTLEDLAEHHLGDSRRFTEIMALNRDLLRRGPDYLEIGWSLLLPPDATGLPEPDKTRPCPDDRHVEVEAGDTLWTIAAREFRDPTKWPAIFQANFRQPQPDGRALRRPDLILPGWRLRIPASALPATGTEAEPQRGRATAPGPSDPTTKRPDPPASTAPPAPPTPAADQPPEPPDPSDSPLAAEPQSGTGISLPTGAFLGLGLAALITAAAITVRLWRQRIWPPGSLRRDELTNTPIVRAMRLAHDMAALPRDRHGDLIAALHDTARPGALGVRDRALATAAAVASGDERTTIGIADGRTVAVDLARTGGLGLTGPGAAAAARALIADLLAGVDHPHGATPPGLILPRADADHLLGDISELTNTPARLHATETAQAALDWVEAELLTRGRTQEDERAPLVLVCTNPTDQQRRLRGILQAGATAGISAIILGDWPSGVTVRVGPDGHVEHSVGTTDIDVDLRGTRLFALPTDDTRELLDILGQADATTDPTAADAAIADAEERPTPEPAPLRPLDEPPPPHPRVTIPPDPNPDSPTEQQTAASDGHAATAPPVHAPLALTVLGRMHLHHREHGDLIANIEPKKREILTLLALHPDGIRRDTLLATLWPDISTDTGRRRLHGHLSRLREQLRPAIGDACRELISRDDKHYSLNPRLITVDLWTINTTLRRHTTGQLEPAQTLDTLLHDYHAQLAPDLDAVWLETEREHLHQQIVGVMRGLLRCHNNDPHRKLAALDAMRRLDPTNEGLHREIIRIHAELGQHEEIDTTIAALTRELGKFGEHPSAEIIDLARELRARQPER</sequence>
<feature type="region of interest" description="Disordered" evidence="1">
    <location>
        <begin position="309"/>
        <end position="373"/>
    </location>
</feature>
<dbReference type="InterPro" id="IPR036388">
    <property type="entry name" value="WH-like_DNA-bd_sf"/>
</dbReference>
<dbReference type="PANTHER" id="PTHR35807">
    <property type="entry name" value="TRANSCRIPTIONAL REGULATOR REDD-RELATED"/>
    <property type="match status" value="1"/>
</dbReference>